<dbReference type="Pfam" id="PF20253">
    <property type="entry name" value="DUF6604"/>
    <property type="match status" value="1"/>
</dbReference>
<keyword evidence="4" id="KW-1185">Reference proteome</keyword>
<dbReference type="PANTHER" id="PTHR38795">
    <property type="entry name" value="DUF6604 DOMAIN-CONTAINING PROTEIN"/>
    <property type="match status" value="1"/>
</dbReference>
<feature type="domain" description="DUF6604" evidence="2">
    <location>
        <begin position="11"/>
        <end position="248"/>
    </location>
</feature>
<proteinExistence type="predicted"/>
<feature type="region of interest" description="Disordered" evidence="1">
    <location>
        <begin position="157"/>
        <end position="188"/>
    </location>
</feature>
<reference evidence="3" key="1">
    <citation type="submission" date="2022-06" db="EMBL/GenBank/DDBJ databases">
        <title>Complete genome sequences of two strains of the flax pathogen Septoria linicola.</title>
        <authorList>
            <person name="Lapalu N."/>
            <person name="Simon A."/>
            <person name="Demenou B."/>
            <person name="Paumier D."/>
            <person name="Guillot M.-P."/>
            <person name="Gout L."/>
            <person name="Valade R."/>
        </authorList>
    </citation>
    <scope>NUCLEOTIDE SEQUENCE</scope>
    <source>
        <strain evidence="3">SE15195</strain>
    </source>
</reference>
<accession>A0A9Q9ARF1</accession>
<dbReference type="Proteomes" id="UP001056384">
    <property type="component" value="Chromosome 6"/>
</dbReference>
<gene>
    <name evidence="3" type="ORF">Slin15195_G073680</name>
</gene>
<evidence type="ECO:0000313" key="4">
    <source>
        <dbReference type="Proteomes" id="UP001056384"/>
    </source>
</evidence>
<feature type="region of interest" description="Disordered" evidence="1">
    <location>
        <begin position="28"/>
        <end position="50"/>
    </location>
</feature>
<sequence length="442" mass="50145">MASDPLTSTYKRYKASTDKFVKWLQDSAEPSTTVPKPIKGRRKPKKKPPVDSYVGLAKAIIAATDPRVEIPLDILDTTKDVIRGRKAAAEWYRGLTGQETLNSNRTHRHFLGVNEEAFEHLRIEHRARQPKRKKKVELPTDSSDLGNVFAQLQVEETTHASKSTPSRVRTPRHQAAPPARSERETMPETESMEEKLFAIWCHFKDLFEIRVQSRETWKQYYNGDVSFLTACQTFDSAVRIAVTLSKEFSTANPDLKGFEDMMTVLGEQEYIRSARYHQFRYGAGIVEELNVEEREQFLCMPAWCALQDIDELSTIMFSGEDLNTHHPVSVFHGHPFGKQLLNVIGDLCDVLGFLPENPEDKLDDAHIELIGDEYTRQLISFIAINNRLDQKKSKLAAMPTGLLIGTQMYMDLCDVLDGDLDRGWRGSWCNVSAPSVVSPAIT</sequence>
<protein>
    <recommendedName>
        <fullName evidence="2">DUF6604 domain-containing protein</fullName>
    </recommendedName>
</protein>
<dbReference type="AlphaFoldDB" id="A0A9Q9ARF1"/>
<dbReference type="PANTHER" id="PTHR38795:SF1">
    <property type="entry name" value="DUF6604 DOMAIN-CONTAINING PROTEIN"/>
    <property type="match status" value="1"/>
</dbReference>
<evidence type="ECO:0000259" key="2">
    <source>
        <dbReference type="Pfam" id="PF20253"/>
    </source>
</evidence>
<dbReference type="EMBL" id="CP099423">
    <property type="protein sequence ID" value="USW54049.1"/>
    <property type="molecule type" value="Genomic_DNA"/>
</dbReference>
<name>A0A9Q9ARF1_9PEZI</name>
<organism evidence="3 4">
    <name type="scientific">Septoria linicola</name>
    <dbReference type="NCBI Taxonomy" id="215465"/>
    <lineage>
        <taxon>Eukaryota</taxon>
        <taxon>Fungi</taxon>
        <taxon>Dikarya</taxon>
        <taxon>Ascomycota</taxon>
        <taxon>Pezizomycotina</taxon>
        <taxon>Dothideomycetes</taxon>
        <taxon>Dothideomycetidae</taxon>
        <taxon>Mycosphaerellales</taxon>
        <taxon>Mycosphaerellaceae</taxon>
        <taxon>Septoria</taxon>
    </lineage>
</organism>
<feature type="compositionally biased region" description="Basic residues" evidence="1">
    <location>
        <begin position="38"/>
        <end position="47"/>
    </location>
</feature>
<evidence type="ECO:0000256" key="1">
    <source>
        <dbReference type="SAM" id="MobiDB-lite"/>
    </source>
</evidence>
<dbReference type="InterPro" id="IPR046539">
    <property type="entry name" value="DUF6604"/>
</dbReference>
<evidence type="ECO:0000313" key="3">
    <source>
        <dbReference type="EMBL" id="USW54049.1"/>
    </source>
</evidence>